<proteinExistence type="predicted"/>
<organism evidence="4 5">
    <name type="scientific">Corynebacterium choanae</name>
    <dbReference type="NCBI Taxonomy" id="1862358"/>
    <lineage>
        <taxon>Bacteria</taxon>
        <taxon>Bacillati</taxon>
        <taxon>Actinomycetota</taxon>
        <taxon>Actinomycetes</taxon>
        <taxon>Mycobacteriales</taxon>
        <taxon>Corynebacteriaceae</taxon>
        <taxon>Corynebacterium</taxon>
    </lineage>
</organism>
<dbReference type="Gene3D" id="3.10.310.50">
    <property type="match status" value="1"/>
</dbReference>
<dbReference type="Proteomes" id="UP000269019">
    <property type="component" value="Chromosome"/>
</dbReference>
<dbReference type="RefSeq" id="WP_164472421.1">
    <property type="nucleotide sequence ID" value="NZ_CP033896.1"/>
</dbReference>
<dbReference type="AlphaFoldDB" id="A0A3G6JBK6"/>
<dbReference type="InterPro" id="IPR007621">
    <property type="entry name" value="TPM_dom"/>
</dbReference>
<keyword evidence="5" id="KW-1185">Reference proteome</keyword>
<name>A0A3G6JBK6_9CORY</name>
<feature type="coiled-coil region" evidence="1">
    <location>
        <begin position="279"/>
        <end position="310"/>
    </location>
</feature>
<evidence type="ECO:0000259" key="3">
    <source>
        <dbReference type="Pfam" id="PF04536"/>
    </source>
</evidence>
<dbReference type="KEGG" id="ccho:CCHOA_08305"/>
<protein>
    <recommendedName>
        <fullName evidence="3">TPM domain-containing protein</fullName>
    </recommendedName>
</protein>
<evidence type="ECO:0000256" key="1">
    <source>
        <dbReference type="SAM" id="Coils"/>
    </source>
</evidence>
<feature type="region of interest" description="Disordered" evidence="2">
    <location>
        <begin position="174"/>
        <end position="212"/>
    </location>
</feature>
<dbReference type="EMBL" id="CP033896">
    <property type="protein sequence ID" value="AZA14050.1"/>
    <property type="molecule type" value="Genomic_DNA"/>
</dbReference>
<feature type="domain" description="TPM" evidence="3">
    <location>
        <begin position="57"/>
        <end position="169"/>
    </location>
</feature>
<sequence length="737" mass="75599">MAESFPRSSRRLAARLLLIGAATGCGLAGTLLPYAAAEQMAPAMIVAQPATAVDSGVIDELGVLSTAEINALTNEIAAVRDAGGDVLIAFVTDIGGSPQQWAAEQTATHSNPGFIGLGVQTQPNRYSIAYQQGAVAESAIDALDSRVRAALAQGDFYAAAEHIVQQAAQFSNAGATPAPGGVPSSTPVATPPQGGAQSPGSTTNSTSTANTPGLLGGVGGAVLLGGGAFVVYRLAKRSNGRRAVESSSPRAIGSGASVTIEQARTIDPADTVTLSKLPLAILRQRAEEELASTDQLNRRATDELAQATAEFGPEKTRSFTAAMNRSTTTLQRAFHTFHELTAGRPSDAELRAGLVSVISDCGTADQALAEQADNFAELIDLLVQAPAKIEEYTKQLVELSAAIPSAKKQAAALANRYPESVVAPVNQHVALAKAHIASAEDLLDQARNMLGAPSDSQGLIVDYLRGVSDNLTQTQTLLAAVDQAGPTLAHADSTIASLRAEITDELAELERILQESGTTALVSSNPEQTAAELKKAKQLLADAATAATTDPLGTLATLTDLDAELDELLAAVKQQVTTVERKSSLVDQLLQAAATNITVADQLVDTRPSAIGADARTALAAAKRSYAQALNGRSGSIDAAMGFARQADRQAAAAVAAANRDMQRYQQQLAPRYNSRGNSNMGAFIAGALVNSMLNNHHRSHGGFGGGGFGSGGSFGGGGGFRGGGFGGGGGFRGGSF</sequence>
<dbReference type="Pfam" id="PF04536">
    <property type="entry name" value="TPM_phosphatase"/>
    <property type="match status" value="1"/>
</dbReference>
<accession>A0A3G6JBK6</accession>
<keyword evidence="1" id="KW-0175">Coiled coil</keyword>
<feature type="compositionally biased region" description="Low complexity" evidence="2">
    <location>
        <begin position="198"/>
        <end position="212"/>
    </location>
</feature>
<evidence type="ECO:0000256" key="2">
    <source>
        <dbReference type="SAM" id="MobiDB-lite"/>
    </source>
</evidence>
<evidence type="ECO:0000313" key="5">
    <source>
        <dbReference type="Proteomes" id="UP000269019"/>
    </source>
</evidence>
<gene>
    <name evidence="4" type="ORF">CCHOA_08305</name>
</gene>
<evidence type="ECO:0000313" key="4">
    <source>
        <dbReference type="EMBL" id="AZA14050.1"/>
    </source>
</evidence>
<reference evidence="4 5" key="1">
    <citation type="submission" date="2018-11" db="EMBL/GenBank/DDBJ databases">
        <authorList>
            <person name="Kleinhagauer T."/>
            <person name="Glaeser S.P."/>
            <person name="Spergser J."/>
            <person name="Ruckert C."/>
            <person name="Kaempfer P."/>
            <person name="Busse H.-J."/>
        </authorList>
    </citation>
    <scope>NUCLEOTIDE SEQUENCE [LARGE SCALE GENOMIC DNA]</scope>
    <source>
        <strain evidence="4 5">200CH</strain>
    </source>
</reference>
<feature type="coiled-coil region" evidence="1">
    <location>
        <begin position="389"/>
        <end position="449"/>
    </location>
</feature>